<organism evidence="4 5">
    <name type="scientific">Azorhizobium oxalatiphilum</name>
    <dbReference type="NCBI Taxonomy" id="980631"/>
    <lineage>
        <taxon>Bacteria</taxon>
        <taxon>Pseudomonadati</taxon>
        <taxon>Pseudomonadota</taxon>
        <taxon>Alphaproteobacteria</taxon>
        <taxon>Hyphomicrobiales</taxon>
        <taxon>Xanthobacteraceae</taxon>
        <taxon>Azorhizobium</taxon>
    </lineage>
</organism>
<gene>
    <name evidence="4" type="ORF">GCM10007301_29330</name>
</gene>
<reference evidence="4" key="1">
    <citation type="journal article" date="2014" name="Int. J. Syst. Evol. Microbiol.">
        <title>Complete genome sequence of Corynebacterium casei LMG S-19264T (=DSM 44701T), isolated from a smear-ripened cheese.</title>
        <authorList>
            <consortium name="US DOE Joint Genome Institute (JGI-PGF)"/>
            <person name="Walter F."/>
            <person name="Albersmeier A."/>
            <person name="Kalinowski J."/>
            <person name="Ruckert C."/>
        </authorList>
    </citation>
    <scope>NUCLEOTIDE SEQUENCE</scope>
    <source>
        <strain evidence="4">CCM 7897</strain>
    </source>
</reference>
<dbReference type="InterPro" id="IPR025711">
    <property type="entry name" value="PepSY"/>
</dbReference>
<accession>A0A917C356</accession>
<feature type="chain" id="PRO_5038031543" description="PepSY domain-containing protein" evidence="2">
    <location>
        <begin position="21"/>
        <end position="94"/>
    </location>
</feature>
<protein>
    <recommendedName>
        <fullName evidence="3">PepSY domain-containing protein</fullName>
    </recommendedName>
</protein>
<proteinExistence type="predicted"/>
<dbReference type="Pfam" id="PF13670">
    <property type="entry name" value="PepSY_2"/>
    <property type="match status" value="1"/>
</dbReference>
<comment type="caution">
    <text evidence="4">The sequence shown here is derived from an EMBL/GenBank/DDBJ whole genome shotgun (WGS) entry which is preliminary data.</text>
</comment>
<evidence type="ECO:0000259" key="3">
    <source>
        <dbReference type="Pfam" id="PF13670"/>
    </source>
</evidence>
<evidence type="ECO:0000256" key="2">
    <source>
        <dbReference type="SAM" id="SignalP"/>
    </source>
</evidence>
<dbReference type="EMBL" id="BMCT01000004">
    <property type="protein sequence ID" value="GGF67741.1"/>
    <property type="molecule type" value="Genomic_DNA"/>
</dbReference>
<dbReference type="RefSeq" id="WP_188579836.1">
    <property type="nucleotide sequence ID" value="NZ_BMCT01000004.1"/>
</dbReference>
<feature type="domain" description="PepSY" evidence="3">
    <location>
        <begin position="11"/>
        <end position="86"/>
    </location>
</feature>
<sequence length="94" mass="9681">MKKLVLTIGLLAATTVGAVAQTPAVAPKETNPAAPVQGANSFTEAQAKERIEKAGFTNVSALKKDDRGVWQGTATKDGASKPVSVDFQGNVVSK</sequence>
<dbReference type="Proteomes" id="UP000606044">
    <property type="component" value="Unassembled WGS sequence"/>
</dbReference>
<feature type="signal peptide" evidence="2">
    <location>
        <begin position="1"/>
        <end position="20"/>
    </location>
</feature>
<keyword evidence="5" id="KW-1185">Reference proteome</keyword>
<reference evidence="4" key="2">
    <citation type="submission" date="2020-09" db="EMBL/GenBank/DDBJ databases">
        <authorList>
            <person name="Sun Q."/>
            <person name="Sedlacek I."/>
        </authorList>
    </citation>
    <scope>NUCLEOTIDE SEQUENCE</scope>
    <source>
        <strain evidence="4">CCM 7897</strain>
    </source>
</reference>
<name>A0A917C356_9HYPH</name>
<evidence type="ECO:0000313" key="4">
    <source>
        <dbReference type="EMBL" id="GGF67741.1"/>
    </source>
</evidence>
<keyword evidence="2" id="KW-0732">Signal</keyword>
<dbReference type="AlphaFoldDB" id="A0A917C356"/>
<feature type="region of interest" description="Disordered" evidence="1">
    <location>
        <begin position="67"/>
        <end position="94"/>
    </location>
</feature>
<evidence type="ECO:0000313" key="5">
    <source>
        <dbReference type="Proteomes" id="UP000606044"/>
    </source>
</evidence>
<evidence type="ECO:0000256" key="1">
    <source>
        <dbReference type="SAM" id="MobiDB-lite"/>
    </source>
</evidence>